<dbReference type="PROSITE" id="PS00893">
    <property type="entry name" value="NUDIX_BOX"/>
    <property type="match status" value="1"/>
</dbReference>
<evidence type="ECO:0000256" key="1">
    <source>
        <dbReference type="ARBA" id="ARBA00001946"/>
    </source>
</evidence>
<dbReference type="EMBL" id="FMXQ01000004">
    <property type="protein sequence ID" value="SDB29445.1"/>
    <property type="molecule type" value="Genomic_DNA"/>
</dbReference>
<dbReference type="PANTHER" id="PTHR43736">
    <property type="entry name" value="ADP-RIBOSE PYROPHOSPHATASE"/>
    <property type="match status" value="1"/>
</dbReference>
<dbReference type="PRINTS" id="PR00502">
    <property type="entry name" value="NUDIXFAMILY"/>
</dbReference>
<feature type="domain" description="Nudix hydrolase" evidence="4">
    <location>
        <begin position="7"/>
        <end position="139"/>
    </location>
</feature>
<comment type="cofactor">
    <cofactor evidence="1">
        <name>Mg(2+)</name>
        <dbReference type="ChEBI" id="CHEBI:18420"/>
    </cofactor>
</comment>
<sequence length="139" mass="14722">MSSPSPRPRLGVSVVIRRDEMVLLVQRGKPPYLGLWAFPGGGVEYGEALAVAAAREVREETGLTVDIGAVIDHAEILPGHESAGVGGHYVLVVFAARPTGGDLAAGDDAADARWFSAADLRSLEMTRDTNRILADLGMR</sequence>
<comment type="similarity">
    <text evidence="3">Belongs to the Nudix hydrolase family.</text>
</comment>
<dbReference type="CDD" id="cd04673">
    <property type="entry name" value="NUDIX_ADPRase"/>
    <property type="match status" value="1"/>
</dbReference>
<evidence type="ECO:0000256" key="3">
    <source>
        <dbReference type="RuleBase" id="RU003476"/>
    </source>
</evidence>
<dbReference type="Gene3D" id="3.90.79.10">
    <property type="entry name" value="Nucleoside Triphosphate Pyrophosphohydrolase"/>
    <property type="match status" value="1"/>
</dbReference>
<dbReference type="Proteomes" id="UP000199071">
    <property type="component" value="Unassembled WGS sequence"/>
</dbReference>
<dbReference type="InterPro" id="IPR020476">
    <property type="entry name" value="Nudix_hydrolase"/>
</dbReference>
<dbReference type="RefSeq" id="WP_175478385.1">
    <property type="nucleotide sequence ID" value="NZ_FMXQ01000004.1"/>
</dbReference>
<dbReference type="PANTHER" id="PTHR43736:SF1">
    <property type="entry name" value="DIHYDRONEOPTERIN TRIPHOSPHATE DIPHOSPHATASE"/>
    <property type="match status" value="1"/>
</dbReference>
<evidence type="ECO:0000256" key="2">
    <source>
        <dbReference type="ARBA" id="ARBA00022801"/>
    </source>
</evidence>
<dbReference type="InterPro" id="IPR015797">
    <property type="entry name" value="NUDIX_hydrolase-like_dom_sf"/>
</dbReference>
<proteinExistence type="inferred from homology"/>
<reference evidence="5 6" key="1">
    <citation type="submission" date="2016-10" db="EMBL/GenBank/DDBJ databases">
        <authorList>
            <person name="de Groot N.N."/>
        </authorList>
    </citation>
    <scope>NUCLEOTIDE SEQUENCE [LARGE SCALE GENOMIC DNA]</scope>
    <source>
        <strain evidence="5 6">ATCC 35022</strain>
    </source>
</reference>
<protein>
    <submittedName>
        <fullName evidence="5">NUDIX domain-containing protein</fullName>
    </submittedName>
</protein>
<dbReference type="InterPro" id="IPR000086">
    <property type="entry name" value="NUDIX_hydrolase_dom"/>
</dbReference>
<organism evidence="5 6">
    <name type="scientific">Bauldia litoralis</name>
    <dbReference type="NCBI Taxonomy" id="665467"/>
    <lineage>
        <taxon>Bacteria</taxon>
        <taxon>Pseudomonadati</taxon>
        <taxon>Pseudomonadota</taxon>
        <taxon>Alphaproteobacteria</taxon>
        <taxon>Hyphomicrobiales</taxon>
        <taxon>Kaistiaceae</taxon>
        <taxon>Bauldia</taxon>
    </lineage>
</organism>
<evidence type="ECO:0000313" key="6">
    <source>
        <dbReference type="Proteomes" id="UP000199071"/>
    </source>
</evidence>
<dbReference type="SUPFAM" id="SSF55811">
    <property type="entry name" value="Nudix"/>
    <property type="match status" value="1"/>
</dbReference>
<dbReference type="AlphaFoldDB" id="A0A1G6C966"/>
<evidence type="ECO:0000313" key="5">
    <source>
        <dbReference type="EMBL" id="SDB29445.1"/>
    </source>
</evidence>
<gene>
    <name evidence="5" type="ORF">SAMN02982931_02216</name>
</gene>
<dbReference type="STRING" id="665467.SAMN02982931_02216"/>
<accession>A0A1G6C966</accession>
<dbReference type="Pfam" id="PF00293">
    <property type="entry name" value="NUDIX"/>
    <property type="match status" value="1"/>
</dbReference>
<keyword evidence="2 3" id="KW-0378">Hydrolase</keyword>
<evidence type="ECO:0000259" key="4">
    <source>
        <dbReference type="PROSITE" id="PS51462"/>
    </source>
</evidence>
<name>A0A1G6C966_9HYPH</name>
<dbReference type="InterPro" id="IPR020084">
    <property type="entry name" value="NUDIX_hydrolase_CS"/>
</dbReference>
<keyword evidence="6" id="KW-1185">Reference proteome</keyword>
<dbReference type="GO" id="GO:0016787">
    <property type="term" value="F:hydrolase activity"/>
    <property type="evidence" value="ECO:0007669"/>
    <property type="project" value="UniProtKB-KW"/>
</dbReference>
<dbReference type="PROSITE" id="PS51462">
    <property type="entry name" value="NUDIX"/>
    <property type="match status" value="1"/>
</dbReference>